<dbReference type="SUPFAM" id="SSF82693">
    <property type="entry name" value="Multidrug efflux transporter AcrB pore domain, PN1, PN2, PC1 and PC2 subdomains"/>
    <property type="match status" value="3"/>
</dbReference>
<evidence type="ECO:0000256" key="5">
    <source>
        <dbReference type="ARBA" id="ARBA00022519"/>
    </source>
</evidence>
<feature type="transmembrane region" description="Helical" evidence="9">
    <location>
        <begin position="12"/>
        <end position="35"/>
    </location>
</feature>
<dbReference type="Gene3D" id="1.20.1640.10">
    <property type="entry name" value="Multidrug efflux transporter AcrB transmembrane domain"/>
    <property type="match status" value="2"/>
</dbReference>
<evidence type="ECO:0000256" key="10">
    <source>
        <dbReference type="SAM" id="MobiDB-lite"/>
    </source>
</evidence>
<keyword evidence="7 9" id="KW-1133">Transmembrane helix</keyword>
<feature type="compositionally biased region" description="Gly residues" evidence="10">
    <location>
        <begin position="1084"/>
        <end position="1099"/>
    </location>
</feature>
<dbReference type="PANTHER" id="PTHR32063">
    <property type="match status" value="1"/>
</dbReference>
<dbReference type="NCBIfam" id="NF000282">
    <property type="entry name" value="RND_permease_1"/>
    <property type="match status" value="1"/>
</dbReference>
<dbReference type="FunFam" id="1.20.1640.10:FF:000001">
    <property type="entry name" value="Efflux pump membrane transporter"/>
    <property type="match status" value="1"/>
</dbReference>
<dbReference type="InterPro" id="IPR027463">
    <property type="entry name" value="AcrB_DN_DC_subdom"/>
</dbReference>
<feature type="transmembrane region" description="Helical" evidence="9">
    <location>
        <begin position="901"/>
        <end position="921"/>
    </location>
</feature>
<evidence type="ECO:0000256" key="2">
    <source>
        <dbReference type="ARBA" id="ARBA00010942"/>
    </source>
</evidence>
<comment type="subcellular location">
    <subcellularLocation>
        <location evidence="1 9">Cell inner membrane</location>
        <topology evidence="1 9">Multi-pass membrane protein</topology>
    </subcellularLocation>
</comment>
<comment type="similarity">
    <text evidence="2 9">Belongs to the resistance-nodulation-cell division (RND) (TC 2.A.6) family.</text>
</comment>
<dbReference type="Pfam" id="PF00873">
    <property type="entry name" value="ACR_tran"/>
    <property type="match status" value="1"/>
</dbReference>
<evidence type="ECO:0000256" key="8">
    <source>
        <dbReference type="ARBA" id="ARBA00023136"/>
    </source>
</evidence>
<dbReference type="GO" id="GO:0009636">
    <property type="term" value="P:response to toxic substance"/>
    <property type="evidence" value="ECO:0007669"/>
    <property type="project" value="UniProtKB-ARBA"/>
</dbReference>
<feature type="transmembrane region" description="Helical" evidence="9">
    <location>
        <begin position="370"/>
        <end position="390"/>
    </location>
</feature>
<dbReference type="Gene3D" id="3.30.2090.10">
    <property type="entry name" value="Multidrug efflux transporter AcrB TolC docking domain, DN and DC subdomains"/>
    <property type="match status" value="2"/>
</dbReference>
<feature type="transmembrane region" description="Helical" evidence="9">
    <location>
        <begin position="344"/>
        <end position="363"/>
    </location>
</feature>
<evidence type="ECO:0000256" key="3">
    <source>
        <dbReference type="ARBA" id="ARBA00022448"/>
    </source>
</evidence>
<feature type="transmembrane region" description="Helical" evidence="9">
    <location>
        <begin position="927"/>
        <end position="952"/>
    </location>
</feature>
<dbReference type="AlphaFoldDB" id="A0A6J5E9V4"/>
<feature type="transmembrane region" description="Helical" evidence="9">
    <location>
        <begin position="438"/>
        <end position="462"/>
    </location>
</feature>
<dbReference type="PANTHER" id="PTHR32063:SF13">
    <property type="entry name" value="MULTIDRUG EFFLUX PUMP SUBUNIT ACRB-RELATED"/>
    <property type="match status" value="1"/>
</dbReference>
<evidence type="ECO:0000256" key="6">
    <source>
        <dbReference type="ARBA" id="ARBA00022692"/>
    </source>
</evidence>
<dbReference type="Gene3D" id="3.30.70.1320">
    <property type="entry name" value="Multidrug efflux transporter AcrB pore domain like"/>
    <property type="match status" value="1"/>
</dbReference>
<dbReference type="GO" id="GO:0005886">
    <property type="term" value="C:plasma membrane"/>
    <property type="evidence" value="ECO:0007669"/>
    <property type="project" value="UniProtKB-SubCell"/>
</dbReference>
<dbReference type="Gene3D" id="3.30.70.1440">
    <property type="entry name" value="Multidrug efflux transporter AcrB pore domain"/>
    <property type="match status" value="1"/>
</dbReference>
<feature type="compositionally biased region" description="Gly residues" evidence="10">
    <location>
        <begin position="1062"/>
        <end position="1073"/>
    </location>
</feature>
<dbReference type="GO" id="GO:0042910">
    <property type="term" value="F:xenobiotic transmembrane transporter activity"/>
    <property type="evidence" value="ECO:0007669"/>
    <property type="project" value="TreeGrafter"/>
</dbReference>
<dbReference type="PRINTS" id="PR00702">
    <property type="entry name" value="ACRIFLAVINRP"/>
</dbReference>
<feature type="region of interest" description="Disordered" evidence="10">
    <location>
        <begin position="1040"/>
        <end position="1111"/>
    </location>
</feature>
<sequence>MNISHFCIDRPIFASVLSIIITLGGALAMLSLPIAQYPDITPPQITVTATYPGASADVVANNVAAPIEQQVNGADNMIYMSSSSSSTGNLTINAYFEIGTNPELAQVDVQNRVNLALPQLPQSVQAQGVSVQKKSQAFMMVIAIYSPTERYDSTYIANYANIYVLDALKRIPGANQSSIFGTPDYAMRIWLRPDRMAQLGITAADVQTAVANQNQQYAVGRLGQSPTGGPVEQSFAVTTTGRLTEPSEFENIIIRAQSGGAAIVRLKDIGRAELGQKDYSIRSRFQGKPATVIAVYQQPGANALDVSKAVRKTLEEMKKTFPEGIDYKIAMDTTEFTRASISDVVHTFFEAVVLVVIVVFVFLQSLRATLIPVLAVPVSIVGTFMGMSALGFSINMLTLFGMVLAIGIVVDDAIVVIENVERNMTVLKLDPKTAAKQAMDEVAGPVVAIVLVLCAVFVPVAFIGGITGQMYKQFAITIAISVVISGFVALTLSPALAALLLKPGHGEKRGFFRWFDNQFARMTAGYTRAVQLIIKRFAIGLLIFAGVIVLAIWMMRTIPGAFLPPEDQGYLLGAIIMPDAASLDRTGEVSQHVTDYFMKEPAVDSVTIVDGYSLLDSQTKNNSSTFFIGFKPFDERYTRANIRTQNARAVLINAYKTLSQVKEGIIVPLNPPAIPGLGTTGGTEVWIQSKGDATVAQYAAVVNDFVEKAKQRPELSGVTSTFNASSQQLLVNVDRDKATTLGVPVEAVYSAMQTMFGSLYVSQFNRNSRLWQVILQAEPTYRLRPEDLTQVFVRSSSNEMVPLKSVVTYKYVTGPDLITRFNNYPAVKITTNAAPGYSSGQVIQALEDIGAQMPEGYSLAWSGEAFEAKQAGGTSGLVFVFGLVMVFLILAAQYEKWNLPVGVLMAVPFAIFGALLAILLRGLNNDVYFQIGLTMLVALAAKNAILIFEFAVLNRHTGKSVFDATMTAAEERLRPIVMTSLAFILGCVPLAIATGASANSRHSIGTGVIGGMLGATAIAVFFIPMFYYVLETLSDKRKGKKKAGTAGDVPPSGPPSSPTSGPGAGPASGGPSSGGPAAPPAEPGTGGHAGSAGAAGPGGSHVTPSARREGE</sequence>
<evidence type="ECO:0000256" key="7">
    <source>
        <dbReference type="ARBA" id="ARBA00022989"/>
    </source>
</evidence>
<feature type="transmembrane region" description="Helical" evidence="9">
    <location>
        <begin position="973"/>
        <end position="992"/>
    </location>
</feature>
<dbReference type="SUPFAM" id="SSF82714">
    <property type="entry name" value="Multidrug efflux transporter AcrB TolC docking domain, DN and DC subdomains"/>
    <property type="match status" value="2"/>
</dbReference>
<proteinExistence type="inferred from homology"/>
<gene>
    <name evidence="11" type="primary">bepE_1</name>
    <name evidence="11" type="ORF">LMG29542_04346</name>
</gene>
<feature type="transmembrane region" description="Helical" evidence="9">
    <location>
        <begin position="876"/>
        <end position="894"/>
    </location>
</feature>
<dbReference type="Gene3D" id="3.30.70.1430">
    <property type="entry name" value="Multidrug efflux transporter AcrB pore domain"/>
    <property type="match status" value="2"/>
</dbReference>
<dbReference type="EMBL" id="CADIKH010000020">
    <property type="protein sequence ID" value="CAB3762394.1"/>
    <property type="molecule type" value="Genomic_DNA"/>
</dbReference>
<evidence type="ECO:0000313" key="12">
    <source>
        <dbReference type="Proteomes" id="UP000494363"/>
    </source>
</evidence>
<dbReference type="FunFam" id="3.30.70.1430:FF:000001">
    <property type="entry name" value="Efflux pump membrane transporter"/>
    <property type="match status" value="1"/>
</dbReference>
<feature type="transmembrane region" description="Helical" evidence="9">
    <location>
        <begin position="1004"/>
        <end position="1030"/>
    </location>
</feature>
<keyword evidence="12" id="KW-1185">Reference proteome</keyword>
<keyword evidence="8 9" id="KW-0472">Membrane</keyword>
<feature type="transmembrane region" description="Helical" evidence="9">
    <location>
        <begin position="396"/>
        <end position="417"/>
    </location>
</feature>
<evidence type="ECO:0000256" key="9">
    <source>
        <dbReference type="RuleBase" id="RU364070"/>
    </source>
</evidence>
<evidence type="ECO:0000313" key="11">
    <source>
        <dbReference type="EMBL" id="CAB3762394.1"/>
    </source>
</evidence>
<evidence type="ECO:0000256" key="1">
    <source>
        <dbReference type="ARBA" id="ARBA00004429"/>
    </source>
</evidence>
<dbReference type="RefSeq" id="WP_175228499.1">
    <property type="nucleotide sequence ID" value="NZ_CADIKH010000020.1"/>
</dbReference>
<accession>A0A6J5E9V4</accession>
<keyword evidence="4" id="KW-1003">Cell membrane</keyword>
<feature type="transmembrane region" description="Helical" evidence="9">
    <location>
        <begin position="537"/>
        <end position="555"/>
    </location>
</feature>
<keyword evidence="6 9" id="KW-0812">Transmembrane</keyword>
<evidence type="ECO:0000256" key="4">
    <source>
        <dbReference type="ARBA" id="ARBA00022475"/>
    </source>
</evidence>
<name>A0A6J5E9V4_9BURK</name>
<keyword evidence="5 9" id="KW-0997">Cell inner membrane</keyword>
<dbReference type="NCBIfam" id="TIGR00915">
    <property type="entry name" value="2A0602"/>
    <property type="match status" value="1"/>
</dbReference>
<reference evidence="11 12" key="1">
    <citation type="submission" date="2020-04" db="EMBL/GenBank/DDBJ databases">
        <authorList>
            <person name="De Canck E."/>
        </authorList>
    </citation>
    <scope>NUCLEOTIDE SEQUENCE [LARGE SCALE GENOMIC DNA]</scope>
    <source>
        <strain evidence="11 12">LMG 29542</strain>
    </source>
</reference>
<protein>
    <recommendedName>
        <fullName evidence="9">Efflux pump membrane transporter</fullName>
    </recommendedName>
</protein>
<organism evidence="11 12">
    <name type="scientific">Paraburkholderia humisilvae</name>
    <dbReference type="NCBI Taxonomy" id="627669"/>
    <lineage>
        <taxon>Bacteria</taxon>
        <taxon>Pseudomonadati</taxon>
        <taxon>Pseudomonadota</taxon>
        <taxon>Betaproteobacteria</taxon>
        <taxon>Burkholderiales</taxon>
        <taxon>Burkholderiaceae</taxon>
        <taxon>Paraburkholderia</taxon>
    </lineage>
</organism>
<dbReference type="InterPro" id="IPR004764">
    <property type="entry name" value="MdtF-like"/>
</dbReference>
<dbReference type="InterPro" id="IPR001036">
    <property type="entry name" value="Acrflvin-R"/>
</dbReference>
<dbReference type="Proteomes" id="UP000494363">
    <property type="component" value="Unassembled WGS sequence"/>
</dbReference>
<keyword evidence="3 9" id="KW-0813">Transport</keyword>
<dbReference type="SUPFAM" id="SSF82866">
    <property type="entry name" value="Multidrug efflux transporter AcrB transmembrane domain"/>
    <property type="match status" value="2"/>
</dbReference>
<dbReference type="GO" id="GO:0015562">
    <property type="term" value="F:efflux transmembrane transporter activity"/>
    <property type="evidence" value="ECO:0007669"/>
    <property type="project" value="InterPro"/>
</dbReference>
<feature type="transmembrane region" description="Helical" evidence="9">
    <location>
        <begin position="474"/>
        <end position="501"/>
    </location>
</feature>